<dbReference type="RefSeq" id="WP_422865347.1">
    <property type="nucleotide sequence ID" value="NZ_JAMSKV010000017.1"/>
</dbReference>
<dbReference type="Proteomes" id="UP001524587">
    <property type="component" value="Unassembled WGS sequence"/>
</dbReference>
<evidence type="ECO:0000259" key="4">
    <source>
        <dbReference type="PROSITE" id="PS50943"/>
    </source>
</evidence>
<dbReference type="PANTHER" id="PTHR36511">
    <property type="entry name" value="MERR FAMILY BACTERIAL REGULATORY PROTEIN"/>
    <property type="match status" value="1"/>
</dbReference>
<dbReference type="InterPro" id="IPR010982">
    <property type="entry name" value="Lambda_DNA-bd_dom_sf"/>
</dbReference>
<evidence type="ECO:0000313" key="5">
    <source>
        <dbReference type="EMBL" id="MCQ8279858.1"/>
    </source>
</evidence>
<comment type="caution">
    <text evidence="5">The sequence shown here is derived from an EMBL/GenBank/DDBJ whole genome shotgun (WGS) entry which is preliminary data.</text>
</comment>
<protein>
    <submittedName>
        <fullName evidence="5">Transcriptional regulator</fullName>
    </submittedName>
</protein>
<evidence type="ECO:0000256" key="2">
    <source>
        <dbReference type="ARBA" id="ARBA00023125"/>
    </source>
</evidence>
<keyword evidence="6" id="KW-1185">Reference proteome</keyword>
<sequence>MSKKAFDMIAEGLNEALAISRGQSKPARLYVPAEIDVKAIRDKTALSQGDFAAAFGFTVHQVRQWEQGRNRPTGGIRAYLMVIDENPSEILALLRSATGSARKAA</sequence>
<keyword evidence="2" id="KW-0238">DNA-binding</keyword>
<evidence type="ECO:0000313" key="6">
    <source>
        <dbReference type="Proteomes" id="UP001524587"/>
    </source>
</evidence>
<organism evidence="5 6">
    <name type="scientific">Endosaccharibacter trunci</name>
    <dbReference type="NCBI Taxonomy" id="2812733"/>
    <lineage>
        <taxon>Bacteria</taxon>
        <taxon>Pseudomonadati</taxon>
        <taxon>Pseudomonadota</taxon>
        <taxon>Alphaproteobacteria</taxon>
        <taxon>Acetobacterales</taxon>
        <taxon>Acetobacteraceae</taxon>
        <taxon>Endosaccharibacter</taxon>
    </lineage>
</organism>
<dbReference type="PROSITE" id="PS50943">
    <property type="entry name" value="HTH_CROC1"/>
    <property type="match status" value="1"/>
</dbReference>
<dbReference type="SUPFAM" id="SSF47413">
    <property type="entry name" value="lambda repressor-like DNA-binding domains"/>
    <property type="match status" value="1"/>
</dbReference>
<name>A0ABT1WDH1_9PROT</name>
<proteinExistence type="predicted"/>
<gene>
    <name evidence="5" type="ORF">NFI95_15545</name>
</gene>
<evidence type="ECO:0000256" key="1">
    <source>
        <dbReference type="ARBA" id="ARBA00023015"/>
    </source>
</evidence>
<keyword evidence="1" id="KW-0805">Transcription regulation</keyword>
<dbReference type="CDD" id="cd00093">
    <property type="entry name" value="HTH_XRE"/>
    <property type="match status" value="1"/>
</dbReference>
<feature type="domain" description="HTH cro/C1-type" evidence="4">
    <location>
        <begin position="37"/>
        <end position="90"/>
    </location>
</feature>
<dbReference type="InterPro" id="IPR001387">
    <property type="entry name" value="Cro/C1-type_HTH"/>
</dbReference>
<accession>A0ABT1WDH1</accession>
<dbReference type="Gene3D" id="1.10.260.40">
    <property type="entry name" value="lambda repressor-like DNA-binding domains"/>
    <property type="match status" value="1"/>
</dbReference>
<evidence type="ECO:0000256" key="3">
    <source>
        <dbReference type="ARBA" id="ARBA00023163"/>
    </source>
</evidence>
<keyword evidence="3" id="KW-0804">Transcription</keyword>
<dbReference type="PANTHER" id="PTHR36511:SF4">
    <property type="entry name" value="ANTITOXIN MQSA"/>
    <property type="match status" value="1"/>
</dbReference>
<reference evidence="5 6" key="1">
    <citation type="submission" date="2022-06" db="EMBL/GenBank/DDBJ databases">
        <title>Endosaccharibacter gen. nov., sp. nov., endophytic bacteria isolated from sugarcane.</title>
        <authorList>
            <person name="Pitiwittayakul N."/>
            <person name="Yukphan P."/>
            <person name="Charoenyingcharoen P."/>
            <person name="Tanasupawat S."/>
        </authorList>
    </citation>
    <scope>NUCLEOTIDE SEQUENCE [LARGE SCALE GENOMIC DNA]</scope>
    <source>
        <strain evidence="5 6">KSS8</strain>
    </source>
</reference>
<dbReference type="InterPro" id="IPR052359">
    <property type="entry name" value="HTH-type_reg/antitoxin"/>
</dbReference>
<dbReference type="EMBL" id="JAMSKV010000017">
    <property type="protein sequence ID" value="MCQ8279858.1"/>
    <property type="molecule type" value="Genomic_DNA"/>
</dbReference>